<dbReference type="Proteomes" id="UP000076798">
    <property type="component" value="Unassembled WGS sequence"/>
</dbReference>
<evidence type="ECO:0000313" key="1">
    <source>
        <dbReference type="EMBL" id="KZT42339.1"/>
    </source>
</evidence>
<gene>
    <name evidence="1" type="ORF">SISSUDRAFT_80757</name>
</gene>
<keyword evidence="2" id="KW-1185">Reference proteome</keyword>
<evidence type="ECO:0000313" key="2">
    <source>
        <dbReference type="Proteomes" id="UP000076798"/>
    </source>
</evidence>
<dbReference type="AlphaFoldDB" id="A0A166H4T5"/>
<organism evidence="1 2">
    <name type="scientific">Sistotremastrum suecicum HHB10207 ss-3</name>
    <dbReference type="NCBI Taxonomy" id="1314776"/>
    <lineage>
        <taxon>Eukaryota</taxon>
        <taxon>Fungi</taxon>
        <taxon>Dikarya</taxon>
        <taxon>Basidiomycota</taxon>
        <taxon>Agaricomycotina</taxon>
        <taxon>Agaricomycetes</taxon>
        <taxon>Sistotremastrales</taxon>
        <taxon>Sistotremastraceae</taxon>
        <taxon>Sistotremastrum</taxon>
    </lineage>
</organism>
<name>A0A166H4T5_9AGAM</name>
<sequence>MVLLVTRFEVHPSQIGDLFFHPKLLFQVIDTTDELSFDNADRTRAFWLLRMTYLGRVFENQAGYMAIMDDEA</sequence>
<proteinExistence type="predicted"/>
<dbReference type="EMBL" id="KV428014">
    <property type="protein sequence ID" value="KZT42339.1"/>
    <property type="molecule type" value="Genomic_DNA"/>
</dbReference>
<protein>
    <submittedName>
        <fullName evidence="1">Uncharacterized protein</fullName>
    </submittedName>
</protein>
<accession>A0A166H4T5</accession>
<reference evidence="1 2" key="1">
    <citation type="journal article" date="2016" name="Mol. Biol. Evol.">
        <title>Comparative Genomics of Early-Diverging Mushroom-Forming Fungi Provides Insights into the Origins of Lignocellulose Decay Capabilities.</title>
        <authorList>
            <person name="Nagy L.G."/>
            <person name="Riley R."/>
            <person name="Tritt A."/>
            <person name="Adam C."/>
            <person name="Daum C."/>
            <person name="Floudas D."/>
            <person name="Sun H."/>
            <person name="Yadav J.S."/>
            <person name="Pangilinan J."/>
            <person name="Larsson K.H."/>
            <person name="Matsuura K."/>
            <person name="Barry K."/>
            <person name="Labutti K."/>
            <person name="Kuo R."/>
            <person name="Ohm R.A."/>
            <person name="Bhattacharya S.S."/>
            <person name="Shirouzu T."/>
            <person name="Yoshinaga Y."/>
            <person name="Martin F.M."/>
            <person name="Grigoriev I.V."/>
            <person name="Hibbett D.S."/>
        </authorList>
    </citation>
    <scope>NUCLEOTIDE SEQUENCE [LARGE SCALE GENOMIC DNA]</scope>
    <source>
        <strain evidence="1 2">HHB10207 ss-3</strain>
    </source>
</reference>